<dbReference type="STRING" id="1081102.A0A167YNN2"/>
<dbReference type="SUPFAM" id="SSF56112">
    <property type="entry name" value="Protein kinase-like (PK-like)"/>
    <property type="match status" value="1"/>
</dbReference>
<dbReference type="InterPro" id="IPR000719">
    <property type="entry name" value="Prot_kinase_dom"/>
</dbReference>
<dbReference type="InterPro" id="IPR051681">
    <property type="entry name" value="Ser/Thr_Kinases-Pseudokinases"/>
</dbReference>
<dbReference type="Proteomes" id="UP000076874">
    <property type="component" value="Unassembled WGS sequence"/>
</dbReference>
<dbReference type="OrthoDB" id="4062651at2759"/>
<keyword evidence="4" id="KW-1185">Reference proteome</keyword>
<keyword evidence="3" id="KW-0418">Kinase</keyword>
<evidence type="ECO:0000256" key="1">
    <source>
        <dbReference type="SAM" id="MobiDB-lite"/>
    </source>
</evidence>
<dbReference type="PROSITE" id="PS50011">
    <property type="entry name" value="PROTEIN_KINASE_DOM"/>
    <property type="match status" value="1"/>
</dbReference>
<dbReference type="EMBL" id="AZHD01000002">
    <property type="protein sequence ID" value="OAA66518.1"/>
    <property type="molecule type" value="Genomic_DNA"/>
</dbReference>
<protein>
    <submittedName>
        <fullName evidence="3">Protein kinase-like domain protein</fullName>
    </submittedName>
</protein>
<dbReference type="SMART" id="SM00220">
    <property type="entry name" value="S_TKc"/>
    <property type="match status" value="1"/>
</dbReference>
<dbReference type="PROSITE" id="PS00108">
    <property type="entry name" value="PROTEIN_KINASE_ST"/>
    <property type="match status" value="1"/>
</dbReference>
<reference evidence="3 4" key="1">
    <citation type="journal article" date="2016" name="Genome Biol. Evol.">
        <title>Divergent and convergent evolution of fungal pathogenicity.</title>
        <authorList>
            <person name="Shang Y."/>
            <person name="Xiao G."/>
            <person name="Zheng P."/>
            <person name="Cen K."/>
            <person name="Zhan S."/>
            <person name="Wang C."/>
        </authorList>
    </citation>
    <scope>NUCLEOTIDE SEQUENCE [LARGE SCALE GENOMIC DNA]</scope>
    <source>
        <strain evidence="3 4">RCEF 264</strain>
    </source>
</reference>
<dbReference type="PANTHER" id="PTHR44329:SF6">
    <property type="entry name" value="RECEPTOR-INTERACTING SERINE_THREONINE-PROTEIN KINASE 1"/>
    <property type="match status" value="1"/>
</dbReference>
<dbReference type="Pfam" id="PF00069">
    <property type="entry name" value="Pkinase"/>
    <property type="match status" value="1"/>
</dbReference>
<keyword evidence="3" id="KW-0808">Transferase</keyword>
<comment type="caution">
    <text evidence="3">The sequence shown here is derived from an EMBL/GenBank/DDBJ whole genome shotgun (WGS) entry which is preliminary data.</text>
</comment>
<evidence type="ECO:0000313" key="3">
    <source>
        <dbReference type="EMBL" id="OAA66518.1"/>
    </source>
</evidence>
<dbReference type="PANTHER" id="PTHR44329">
    <property type="entry name" value="SERINE/THREONINE-PROTEIN KINASE TNNI3K-RELATED"/>
    <property type="match status" value="1"/>
</dbReference>
<sequence>MAEELTYNLSDKMSDQEILQILESSAGKGRNGLLTVAPCGTRVVKNVVPWATDRDQRSQRKHLRNEIKVYQHLPAGHPRLVRLLDHQDDGTDDGAVSLTLEYMPNNSLKRYLVGGSMYDSNIPDADLARGAAIPLRQRASWALEATDGVFMLHAHEVIHADIKPENMVLDAHLHLRIIDLEGCSLRGAPPLMLESSAFYMPRTPAARVVEGLDCSVTTDLFALGSSIYQIVTGHQPWHQMRRWGIKDGDDTIEARYERGEFPALTVEATGAPLLFADIIWRCWHGQMETAADVLAALKADVRAAFGPEDQAWIERQSGLSLRADGEAEERKAAEQP</sequence>
<gene>
    <name evidence="3" type="ORF">SPI_01094</name>
</gene>
<organism evidence="3 4">
    <name type="scientific">Niveomyces insectorum RCEF 264</name>
    <dbReference type="NCBI Taxonomy" id="1081102"/>
    <lineage>
        <taxon>Eukaryota</taxon>
        <taxon>Fungi</taxon>
        <taxon>Dikarya</taxon>
        <taxon>Ascomycota</taxon>
        <taxon>Pezizomycotina</taxon>
        <taxon>Sordariomycetes</taxon>
        <taxon>Hypocreomycetidae</taxon>
        <taxon>Hypocreales</taxon>
        <taxon>Cordycipitaceae</taxon>
        <taxon>Niveomyces</taxon>
    </lineage>
</organism>
<evidence type="ECO:0000313" key="4">
    <source>
        <dbReference type="Proteomes" id="UP000076874"/>
    </source>
</evidence>
<feature type="region of interest" description="Disordered" evidence="1">
    <location>
        <begin position="316"/>
        <end position="336"/>
    </location>
</feature>
<proteinExistence type="predicted"/>
<name>A0A167YNN2_9HYPO</name>
<dbReference type="GO" id="GO:0005524">
    <property type="term" value="F:ATP binding"/>
    <property type="evidence" value="ECO:0007669"/>
    <property type="project" value="InterPro"/>
</dbReference>
<dbReference type="InterPro" id="IPR008271">
    <property type="entry name" value="Ser/Thr_kinase_AS"/>
</dbReference>
<feature type="compositionally biased region" description="Basic and acidic residues" evidence="1">
    <location>
        <begin position="323"/>
        <end position="336"/>
    </location>
</feature>
<feature type="domain" description="Protein kinase" evidence="2">
    <location>
        <begin position="20"/>
        <end position="313"/>
    </location>
</feature>
<dbReference type="GO" id="GO:0004674">
    <property type="term" value="F:protein serine/threonine kinase activity"/>
    <property type="evidence" value="ECO:0007669"/>
    <property type="project" value="TreeGrafter"/>
</dbReference>
<dbReference type="InterPro" id="IPR011009">
    <property type="entry name" value="Kinase-like_dom_sf"/>
</dbReference>
<accession>A0A167YNN2</accession>
<evidence type="ECO:0000259" key="2">
    <source>
        <dbReference type="PROSITE" id="PS50011"/>
    </source>
</evidence>
<dbReference type="Gene3D" id="1.10.510.10">
    <property type="entry name" value="Transferase(Phosphotransferase) domain 1"/>
    <property type="match status" value="1"/>
</dbReference>
<dbReference type="AlphaFoldDB" id="A0A167YNN2"/>